<dbReference type="EMBL" id="CP019717">
    <property type="protein sequence ID" value="QHZ50102.1"/>
    <property type="molecule type" value="Genomic_DNA"/>
</dbReference>
<evidence type="ECO:0000313" key="2">
    <source>
        <dbReference type="Proteomes" id="UP000464330"/>
    </source>
</evidence>
<accession>A0A6C0QN18</accession>
<reference evidence="1 2" key="1">
    <citation type="journal article" date="2020" name="Int. J. Med. Microbiol.">
        <title>Discovery of Paenibacillus larvae ERIC V: Phenotypic and genomic comparison to genotypes ERIC I-IV reveal different inventories of virulence factors which correlate with epidemiological prevalences of American Foulbrood.</title>
        <authorList>
            <person name="Beims H."/>
            <person name="Bunk B."/>
            <person name="Erler S."/>
            <person name="Mohr K.I."/>
            <person name="Sproer C."/>
            <person name="Pradella S."/>
            <person name="Gunther G."/>
            <person name="Rohde M."/>
            <person name="von der Ohe W."/>
            <person name="Steinert M."/>
        </authorList>
    </citation>
    <scope>NUCLEOTIDE SEQUENCE [LARGE SCALE GENOMIC DNA]</scope>
    <source>
        <strain evidence="1">Eric_V</strain>
    </source>
</reference>
<organism evidence="1 2">
    <name type="scientific">Paenibacillus larvae subsp. larvae</name>
    <dbReference type="NCBI Taxonomy" id="147375"/>
    <lineage>
        <taxon>Bacteria</taxon>
        <taxon>Bacillati</taxon>
        <taxon>Bacillota</taxon>
        <taxon>Bacilli</taxon>
        <taxon>Bacillales</taxon>
        <taxon>Paenibacillaceae</taxon>
        <taxon>Paenibacillus</taxon>
    </lineage>
</organism>
<gene>
    <name evidence="1" type="ORF">ERICV_00927</name>
</gene>
<proteinExistence type="predicted"/>
<sequence length="37" mass="4477">MRRTKYSNEFKVQVVKEALETRNKAAVARRYERYIDG</sequence>
<name>A0A6C0QN18_9BACL</name>
<dbReference type="AlphaFoldDB" id="A0A6C0QN18"/>
<evidence type="ECO:0000313" key="1">
    <source>
        <dbReference type="EMBL" id="QHZ50102.1"/>
    </source>
</evidence>
<protein>
    <submittedName>
        <fullName evidence="1">Transposase IS3/IS911 family protein</fullName>
    </submittedName>
</protein>
<dbReference type="Proteomes" id="UP000464330">
    <property type="component" value="Chromosome"/>
</dbReference>